<protein>
    <submittedName>
        <fullName evidence="2">Uncharacterized protein</fullName>
    </submittedName>
</protein>
<feature type="transmembrane region" description="Helical" evidence="1">
    <location>
        <begin position="6"/>
        <end position="26"/>
    </location>
</feature>
<keyword evidence="1" id="KW-0812">Transmembrane</keyword>
<keyword evidence="3" id="KW-1185">Reference proteome</keyword>
<dbReference type="Proteomes" id="UP000566819">
    <property type="component" value="Unassembled WGS sequence"/>
</dbReference>
<evidence type="ECO:0000313" key="2">
    <source>
        <dbReference type="EMBL" id="KAF4628196.1"/>
    </source>
</evidence>
<evidence type="ECO:0000256" key="1">
    <source>
        <dbReference type="SAM" id="Phobius"/>
    </source>
</evidence>
<sequence>MLSASVIYYVVNGTAVWSSAVAFTLVQRSAVNGVTTAGGVGETTRLTTMMPMTWSIEVLSPAVETRAEASFIWNIQLPGWWKTLTPGRSIACRFGCAMPSVPDSNTTHGFEAASFVKKLQEALHMHDAEHAADHFRGSEHLIRFQNAHEFMPSHENG</sequence>
<keyword evidence="1" id="KW-0472">Membrane</keyword>
<gene>
    <name evidence="2" type="ORF">G7Y89_g9956</name>
</gene>
<reference evidence="2 3" key="1">
    <citation type="submission" date="2020-03" db="EMBL/GenBank/DDBJ databases">
        <title>Draft Genome Sequence of Cudoniella acicularis.</title>
        <authorList>
            <person name="Buettner E."/>
            <person name="Kellner H."/>
        </authorList>
    </citation>
    <scope>NUCLEOTIDE SEQUENCE [LARGE SCALE GENOMIC DNA]</scope>
    <source>
        <strain evidence="2 3">DSM 108380</strain>
    </source>
</reference>
<comment type="caution">
    <text evidence="2">The sequence shown here is derived from an EMBL/GenBank/DDBJ whole genome shotgun (WGS) entry which is preliminary data.</text>
</comment>
<evidence type="ECO:0000313" key="3">
    <source>
        <dbReference type="Proteomes" id="UP000566819"/>
    </source>
</evidence>
<keyword evidence="1" id="KW-1133">Transmembrane helix</keyword>
<accession>A0A8H4VZI5</accession>
<dbReference type="EMBL" id="JAAMPI010000847">
    <property type="protein sequence ID" value="KAF4628196.1"/>
    <property type="molecule type" value="Genomic_DNA"/>
</dbReference>
<proteinExistence type="predicted"/>
<dbReference type="AlphaFoldDB" id="A0A8H4VZI5"/>
<name>A0A8H4VZI5_9HELO</name>
<organism evidence="2 3">
    <name type="scientific">Cudoniella acicularis</name>
    <dbReference type="NCBI Taxonomy" id="354080"/>
    <lineage>
        <taxon>Eukaryota</taxon>
        <taxon>Fungi</taxon>
        <taxon>Dikarya</taxon>
        <taxon>Ascomycota</taxon>
        <taxon>Pezizomycotina</taxon>
        <taxon>Leotiomycetes</taxon>
        <taxon>Helotiales</taxon>
        <taxon>Tricladiaceae</taxon>
        <taxon>Cudoniella</taxon>
    </lineage>
</organism>